<dbReference type="InterPro" id="IPR016024">
    <property type="entry name" value="ARM-type_fold"/>
</dbReference>
<feature type="transmembrane region" description="Helical" evidence="2">
    <location>
        <begin position="20"/>
        <end position="40"/>
    </location>
</feature>
<dbReference type="Gene3D" id="1.25.10.10">
    <property type="entry name" value="Leucine-rich Repeat Variant"/>
    <property type="match status" value="1"/>
</dbReference>
<feature type="transmembrane region" description="Helical" evidence="2">
    <location>
        <begin position="132"/>
        <end position="154"/>
    </location>
</feature>
<evidence type="ECO:0000313" key="3">
    <source>
        <dbReference type="EMBL" id="CAL4899274.1"/>
    </source>
</evidence>
<reference evidence="4" key="1">
    <citation type="submission" date="2024-06" db="EMBL/GenBank/DDBJ databases">
        <authorList>
            <person name="Ryan C."/>
        </authorList>
    </citation>
    <scope>NUCLEOTIDE SEQUENCE [LARGE SCALE GENOMIC DNA]</scope>
</reference>
<feature type="transmembrane region" description="Helical" evidence="2">
    <location>
        <begin position="74"/>
        <end position="96"/>
    </location>
</feature>
<reference evidence="3 4" key="2">
    <citation type="submission" date="2024-10" db="EMBL/GenBank/DDBJ databases">
        <authorList>
            <person name="Ryan C."/>
        </authorList>
    </citation>
    <scope>NUCLEOTIDE SEQUENCE [LARGE SCALE GENOMIC DNA]</scope>
</reference>
<dbReference type="PANTHER" id="PTHR33115:SF25">
    <property type="entry name" value="CONDENSIN COMPLEX SUBUNIT 1 C-TERMINAL DOMAIN-CONTAINING PROTEIN"/>
    <property type="match status" value="1"/>
</dbReference>
<evidence type="ECO:0000256" key="1">
    <source>
        <dbReference type="SAM" id="MobiDB-lite"/>
    </source>
</evidence>
<feature type="region of interest" description="Disordered" evidence="1">
    <location>
        <begin position="612"/>
        <end position="689"/>
    </location>
</feature>
<dbReference type="EMBL" id="OZ075121">
    <property type="protein sequence ID" value="CAL4899274.1"/>
    <property type="molecule type" value="Genomic_DNA"/>
</dbReference>
<dbReference type="InterPro" id="IPR011989">
    <property type="entry name" value="ARM-like"/>
</dbReference>
<evidence type="ECO:0000256" key="2">
    <source>
        <dbReference type="SAM" id="Phobius"/>
    </source>
</evidence>
<keyword evidence="2" id="KW-0812">Transmembrane</keyword>
<keyword evidence="4" id="KW-1185">Reference proteome</keyword>
<protein>
    <submittedName>
        <fullName evidence="3">Uncharacterized protein</fullName>
    </submittedName>
</protein>
<sequence length="821" mass="91700">MAWTLEDEYIFRRVTGTTYLLMAVTGLGYLALMWSTVVLLGGFVTLLHKKDFWCVTVISMTQAARIFNDLAEQLAPNFVSVLVGNIVIVSTDLCIFSRQFARGLRRRPAAMSTWFWALQVLDRIIIIPFNGMGYVAACLYQYSGPFVCIALAMWRIAQRDYTGGDSSSGGGGTGNLVPALDMFYSLVLFQGGLYVIWPLWEWGIFDDDPASLLREYRGDIGLPDEEWCCDYLARYLSDIRARCWREPASIRERTLRHFALDSLDSGSWEDMLSGLRFLDAMVEYGEDMRPQLLPFRPRIQKLIDVLGWRHPADRAREMRVAAASIVAQLAPDIHLAQFPGAMECISSLLLDEEATDLLLTNIRTRDSYKLILRGLAILDGLAFDHNNCTAICSTPGGLLRTIMAPLSSAHLMDDIRNNTNWARVVSRSLKVLYKLLLAPGMASSQLRREIYSNKQSMSNLESFLEHGQEYAGWELAELKREAMGILTQLRGDVSINLAMETKKKLITKLLQIFLGDGEEGEEAATVFNPLTAWAGETLLSLLTKNKSDTALVMNSQNDIIGRLAGILDAKNATTYRIIAANILENLCAHCDLDKQWVKETLLPKVVTEILSSKRGPPENNVSPPSDEANQKVDSPPGDQENQQNSAPRRDEETNNISTQQDHIEIQETSPTTDQYKSSDGGNKQQSSTTKLTREAFLSLALVILDKLVSPDDFDNAVQKEGVGPAAFVGKIKTIVEDNYQGNAESLRIVKLCCRIAEPMMQRDQYAQHFRNTGFVELVSNASKNMSNLESCMLLAETDFGLKNTLRPTLSDLKNRAIHLDG</sequence>
<evidence type="ECO:0000313" key="4">
    <source>
        <dbReference type="Proteomes" id="UP001497457"/>
    </source>
</evidence>
<gene>
    <name evidence="3" type="ORF">URODEC1_LOCUS8139</name>
</gene>
<dbReference type="PANTHER" id="PTHR33115">
    <property type="entry name" value="ARM REPEAT SUPERFAMILY PROTEIN"/>
    <property type="match status" value="1"/>
</dbReference>
<name>A0ABC8VYM5_9POAL</name>
<organism evidence="3 4">
    <name type="scientific">Urochloa decumbens</name>
    <dbReference type="NCBI Taxonomy" id="240449"/>
    <lineage>
        <taxon>Eukaryota</taxon>
        <taxon>Viridiplantae</taxon>
        <taxon>Streptophyta</taxon>
        <taxon>Embryophyta</taxon>
        <taxon>Tracheophyta</taxon>
        <taxon>Spermatophyta</taxon>
        <taxon>Magnoliopsida</taxon>
        <taxon>Liliopsida</taxon>
        <taxon>Poales</taxon>
        <taxon>Poaceae</taxon>
        <taxon>PACMAD clade</taxon>
        <taxon>Panicoideae</taxon>
        <taxon>Panicodae</taxon>
        <taxon>Paniceae</taxon>
        <taxon>Melinidinae</taxon>
        <taxon>Urochloa</taxon>
    </lineage>
</organism>
<dbReference type="Proteomes" id="UP001497457">
    <property type="component" value="Chromosome 11b"/>
</dbReference>
<keyword evidence="2" id="KW-0472">Membrane</keyword>
<keyword evidence="2" id="KW-1133">Transmembrane helix</keyword>
<dbReference type="SUPFAM" id="SSF48371">
    <property type="entry name" value="ARM repeat"/>
    <property type="match status" value="1"/>
</dbReference>
<proteinExistence type="predicted"/>
<dbReference type="AlphaFoldDB" id="A0ABC8VYM5"/>
<feature type="compositionally biased region" description="Polar residues" evidence="1">
    <location>
        <begin position="654"/>
        <end position="689"/>
    </location>
</feature>
<accession>A0ABC8VYM5</accession>